<feature type="region of interest" description="Disordered" evidence="7">
    <location>
        <begin position="544"/>
        <end position="571"/>
    </location>
</feature>
<feature type="domain" description="EamA" evidence="8">
    <location>
        <begin position="376"/>
        <end position="516"/>
    </location>
</feature>
<name>A0ABP0U245_9BRYO</name>
<evidence type="ECO:0000256" key="3">
    <source>
        <dbReference type="ARBA" id="ARBA00022475"/>
    </source>
</evidence>
<dbReference type="InterPro" id="IPR000620">
    <property type="entry name" value="EamA_dom"/>
</dbReference>
<evidence type="ECO:0000256" key="2">
    <source>
        <dbReference type="ARBA" id="ARBA00007635"/>
    </source>
</evidence>
<sequence length="835" mass="89564">MLRGRLSKLEIGSANGPACRNNTRTSNSNLFGAESFSLWITSAQQRCVVSISDRGLQVRSSYGSKREDGASAACIRQFIKGLKKLSVSETRSKCTDVNSHDAPYLELALNRQLHGGHSSSLDSRQYIPSDDHIRREGEWTPYVMSNQATGRKLGVLSAPRRPFIQREHDCRMAQRSIILFDTDSTVKDFSAALNAAEIALREKESIIYSIRESSLSNLWKRVFGKRRMKSLVLLNFLAALYGSSTVAGKFAADAAPALPASMSTMVRFCSAVMFFLPTLKTVFKSSDVPVVKAGVELGGLLFAATILETLGNGGASSDAPLLFAFTVIFVPIMELCAGRQSVRKTTRLASLVALSGMGLLEEEGFGWKGISLPQIEDLWGLAASAIYGVHIFRAEGHSTRVDPLSLTAVQCGTLAALSILWEAYRLSQNPSTNCRQYLMQLQSLPWCPLVYSGLVCAGLCSWLELRGLRSVPASTVTMINTTIPIWGAFLSFLLRGDVPGESAVLGGSVILCASLFAQIATKQDNLNAPKITCKVQTFEYRSLSGRNSETPKSRAYDHRKEPRANAGSTAKRFAPADHVQGAIISSQLKFPYYAAQVKKLLAEVKLKLASAKSAVVSLHAFVSTSSIVSNQSQPTAGTAVHASTTASSAISAAASVHQAVNNVVAGAGISASTPTAQVPLQVITSGVPQLPHASTYMQSAPQWLDSMVVALINSLGTATTGLECTAIALGSDVMQAVEHAEGIVNLAENLLQHILYAAASLASRVTFQAFQMTSSLTANNLPSLLQFDVIASLVDESTLGVNSLDSVIPLLLYHSHLVEQPSLKLLANLSNIYHS</sequence>
<protein>
    <recommendedName>
        <fullName evidence="8">EamA domain-containing protein</fullName>
    </recommendedName>
</protein>
<organism evidence="9 10">
    <name type="scientific">Sphagnum troendelagicum</name>
    <dbReference type="NCBI Taxonomy" id="128251"/>
    <lineage>
        <taxon>Eukaryota</taxon>
        <taxon>Viridiplantae</taxon>
        <taxon>Streptophyta</taxon>
        <taxon>Embryophyta</taxon>
        <taxon>Bryophyta</taxon>
        <taxon>Sphagnophytina</taxon>
        <taxon>Sphagnopsida</taxon>
        <taxon>Sphagnales</taxon>
        <taxon>Sphagnaceae</taxon>
        <taxon>Sphagnum</taxon>
    </lineage>
</organism>
<dbReference type="Pfam" id="PF00892">
    <property type="entry name" value="EamA"/>
    <property type="match status" value="1"/>
</dbReference>
<evidence type="ECO:0000313" key="10">
    <source>
        <dbReference type="Proteomes" id="UP001497512"/>
    </source>
</evidence>
<evidence type="ECO:0000259" key="8">
    <source>
        <dbReference type="Pfam" id="PF00892"/>
    </source>
</evidence>
<dbReference type="SUPFAM" id="SSF103481">
    <property type="entry name" value="Multidrug resistance efflux transporter EmrE"/>
    <property type="match status" value="1"/>
</dbReference>
<reference evidence="9" key="1">
    <citation type="submission" date="2024-02" db="EMBL/GenBank/DDBJ databases">
        <authorList>
            <consortium name="ELIXIR-Norway"/>
            <consortium name="Elixir Norway"/>
        </authorList>
    </citation>
    <scope>NUCLEOTIDE SEQUENCE</scope>
</reference>
<proteinExistence type="inferred from homology"/>
<keyword evidence="5" id="KW-1133">Transmembrane helix</keyword>
<dbReference type="InterPro" id="IPR037185">
    <property type="entry name" value="EmrE-like"/>
</dbReference>
<evidence type="ECO:0000256" key="1">
    <source>
        <dbReference type="ARBA" id="ARBA00004651"/>
    </source>
</evidence>
<evidence type="ECO:0000313" key="9">
    <source>
        <dbReference type="EMBL" id="CAK9210891.1"/>
    </source>
</evidence>
<dbReference type="PANTHER" id="PTHR42920:SF5">
    <property type="entry name" value="EAMA DOMAIN-CONTAINING PROTEIN"/>
    <property type="match status" value="1"/>
</dbReference>
<dbReference type="EMBL" id="OZ019910">
    <property type="protein sequence ID" value="CAK9210891.1"/>
    <property type="molecule type" value="Genomic_DNA"/>
</dbReference>
<dbReference type="InterPro" id="IPR051258">
    <property type="entry name" value="Diverse_Substrate_Transporter"/>
</dbReference>
<evidence type="ECO:0000256" key="4">
    <source>
        <dbReference type="ARBA" id="ARBA00022692"/>
    </source>
</evidence>
<evidence type="ECO:0000256" key="6">
    <source>
        <dbReference type="ARBA" id="ARBA00023136"/>
    </source>
</evidence>
<keyword evidence="4" id="KW-0812">Transmembrane</keyword>
<comment type="subcellular location">
    <subcellularLocation>
        <location evidence="1">Cell membrane</location>
        <topology evidence="1">Multi-pass membrane protein</topology>
    </subcellularLocation>
</comment>
<evidence type="ECO:0000256" key="5">
    <source>
        <dbReference type="ARBA" id="ARBA00022989"/>
    </source>
</evidence>
<evidence type="ECO:0000256" key="7">
    <source>
        <dbReference type="SAM" id="MobiDB-lite"/>
    </source>
</evidence>
<keyword evidence="3" id="KW-1003">Cell membrane</keyword>
<keyword evidence="6" id="KW-0472">Membrane</keyword>
<dbReference type="PANTHER" id="PTHR42920">
    <property type="entry name" value="OS03G0707200 PROTEIN-RELATED"/>
    <property type="match status" value="1"/>
</dbReference>
<keyword evidence="10" id="KW-1185">Reference proteome</keyword>
<gene>
    <name evidence="9" type="ORF">CSSPTR1EN2_LOCUS10386</name>
</gene>
<comment type="similarity">
    <text evidence="2">Belongs to the drug/metabolite transporter (DMT) superfamily. Plant drug/metabolite exporter (P-DME) (TC 2.A.7.4) family.</text>
</comment>
<accession>A0ABP0U245</accession>
<feature type="compositionally biased region" description="Basic and acidic residues" evidence="7">
    <location>
        <begin position="549"/>
        <end position="563"/>
    </location>
</feature>
<dbReference type="Proteomes" id="UP001497512">
    <property type="component" value="Chromosome 18"/>
</dbReference>